<feature type="region of interest" description="Disordered" evidence="2">
    <location>
        <begin position="593"/>
        <end position="643"/>
    </location>
</feature>
<evidence type="ECO:0000256" key="2">
    <source>
        <dbReference type="SAM" id="MobiDB-lite"/>
    </source>
</evidence>
<feature type="compositionally biased region" description="Basic and acidic residues" evidence="2">
    <location>
        <begin position="1217"/>
        <end position="1240"/>
    </location>
</feature>
<evidence type="ECO:0000256" key="1">
    <source>
        <dbReference type="ARBA" id="ARBA00022553"/>
    </source>
</evidence>
<feature type="region of interest" description="Disordered" evidence="2">
    <location>
        <begin position="657"/>
        <end position="706"/>
    </location>
</feature>
<keyword evidence="3" id="KW-1185">Reference proteome</keyword>
<feature type="compositionally biased region" description="Low complexity" evidence="2">
    <location>
        <begin position="663"/>
        <end position="678"/>
    </location>
</feature>
<organism evidence="3 4">
    <name type="scientific">Limulus polyphemus</name>
    <name type="common">Atlantic horseshoe crab</name>
    <dbReference type="NCBI Taxonomy" id="6850"/>
    <lineage>
        <taxon>Eukaryota</taxon>
        <taxon>Metazoa</taxon>
        <taxon>Ecdysozoa</taxon>
        <taxon>Arthropoda</taxon>
        <taxon>Chelicerata</taxon>
        <taxon>Merostomata</taxon>
        <taxon>Xiphosura</taxon>
        <taxon>Limulidae</taxon>
        <taxon>Limulus</taxon>
    </lineage>
</organism>
<dbReference type="PANTHER" id="PTHR14429:SF22">
    <property type="entry name" value="AGAP013055-PA"/>
    <property type="match status" value="1"/>
</dbReference>
<feature type="region of interest" description="Disordered" evidence="2">
    <location>
        <begin position="1"/>
        <end position="68"/>
    </location>
</feature>
<feature type="compositionally biased region" description="Low complexity" evidence="2">
    <location>
        <begin position="1330"/>
        <end position="1346"/>
    </location>
</feature>
<dbReference type="Proteomes" id="UP000694941">
    <property type="component" value="Unplaced"/>
</dbReference>
<dbReference type="InterPro" id="IPR023246">
    <property type="entry name" value="AUTS2"/>
</dbReference>
<feature type="compositionally biased region" description="Pro residues" evidence="2">
    <location>
        <begin position="1484"/>
        <end position="1494"/>
    </location>
</feature>
<name>A0ABM1SPZ2_LIMPO</name>
<dbReference type="PANTHER" id="PTHR14429">
    <property type="entry name" value="FIBROSIN FAMILY MEMBER"/>
    <property type="match status" value="1"/>
</dbReference>
<proteinExistence type="predicted"/>
<feature type="compositionally biased region" description="Basic and acidic residues" evidence="2">
    <location>
        <begin position="49"/>
        <end position="68"/>
    </location>
</feature>
<dbReference type="GeneID" id="106462671"/>
<gene>
    <name evidence="4" type="primary">LOC106462671</name>
</gene>
<feature type="compositionally biased region" description="Polar residues" evidence="2">
    <location>
        <begin position="622"/>
        <end position="631"/>
    </location>
</feature>
<accession>A0ABM1SPZ2</accession>
<feature type="region of interest" description="Disordered" evidence="2">
    <location>
        <begin position="1142"/>
        <end position="1258"/>
    </location>
</feature>
<protein>
    <submittedName>
        <fullName evidence="4">Uncharacterized protein LOC106462671</fullName>
    </submittedName>
</protein>
<evidence type="ECO:0000313" key="3">
    <source>
        <dbReference type="Proteomes" id="UP000694941"/>
    </source>
</evidence>
<feature type="region of interest" description="Disordered" evidence="2">
    <location>
        <begin position="1324"/>
        <end position="1346"/>
    </location>
</feature>
<dbReference type="RefSeq" id="XP_022245698.1">
    <property type="nucleotide sequence ID" value="XM_022389990.1"/>
</dbReference>
<sequence length="1554" mass="172601">MEGDTKQRSKRCRRREQLARPQRQNPAVDLDRDCPGSRDDSGNQGQESPKSRDHSPTPEKTVRKKQNKEPIFEEDVIDGFAILSFKTLEDLENTAVNLENEKKKELTEISKPRIDCVNDNSNANSNESSNYLNTDAKVHCSTDNENQRVNQEKNFDLITQPKHASLDIKATSDLSPRTGCMDSDAALVCLTSTSDRSDYRINGSLISCNKQTFNNLLKPLPTVNSNILQNGNQFVEKKSRKSSIDEGNKSSPDTQNSNNKECCDKSVYDHPAFLQCESSIEQDIADIIDQITKSQAEQKFENKTHYPEILDPTVSIQKVQNCALTSLPSKIIQNCDQKPTSSDVSHASIKYNSVKKCEQKLGTFNILPQTFSSHSVNFFKKEDNFLDSLYPKVSSHSEKHCEPKQSSLDTFESRILVHPIEKIKQKRIGVVDPTVRSQSIRNDHQKPNTLSIVDSLKQHYSLQKGEEKHASLKLLNSKEPFNSIKKCEKDPIILFPTEPKSRSKSEYLDKHLLVCTTASATITSIKTTNSGSSVLQNRHPHLPPVGCVAPNPRSSASIQQPLRNSNGYHLTSFSTSSVINVDNNRYISNHTFETSSGCKEHSPINTVTKQQLSRTHPLKHSSVASPLASSQPHKRPSSTLSTSCLPTTSFASTSSVTKTNLASSPPSSVVSNCSSLRVVSDESHPLPVKDSSPPRRTTQDHRSFSSVTRQDCFNGQLINTLSSVNQLSKSLHTQEFRKENQSSIITSTSDTLSSRHSVPCCTYTTASLGSTGLTNLSFSKPHLWTGASSVLGSVNEAHLASGLPRPTPSGPSSTSLSVWNSHHSSLYNTLPGMFAPAIHPAVSLSSTSLSMVATPGPSLFNAESLFSSPSQDFLRRELDTRFLASHDRSINIPPPPYMRSEFHHHQHLHNHMHQHSPFLPPPLIPQPAAPLLNKYDKFPKIDSSFYERSSLGLSSPYPGFSPLLRSGATPFAPPSNVTTFQPKKSGRWCAMHVRIAWEIYNHQQHGSSGKLPSDLLRPPTHLLPSLARPHEFSPFASSLLPTSVSSHSRSLYEGSHANSFLSPVPHIGVSPFGRPGYSAFGSGPSSSYPELGPLGLGGRELATSSVSGLAGQDPWIQIHRNSHTFGPISAGTNHIPWGGLKAEAERERERMQQEERGLHREQEKEKHKKAEVEKERKEKEAMQKSKELERERKDEDWQRERDREKRVVHQLNNMGSRHGEYRDRSRERENDQSRGLKEVSRSPIRNNNHRTENHSVHLKNDMKVKEEKREDGILSANSAGLMNSINVEHEQTKSVETPRSENSSHDYLLGSVPHHPHLNVINRTRTTGPSSESVSGSSSDHLPASLATANTTVTVTSTASVTTRDPYQPLEYSSVSGCEREQLFHQYPLKSVMPFPPYDRFRESEHARQLSTLRNPEIAYHMERDHHNKLHPGLLRPNESQLLYASHGFPPFGPPGSLYPLPSSPFLANSVVTTRSKTSSPRNPTNPIPPPPLIPCSNTGVAIGNSGSRDTSPIVHSKVAPNSAAIMENSHKLFYGKDKRELQSHPTELNSQSR</sequence>
<keyword evidence="1" id="KW-0597">Phosphoprotein</keyword>
<feature type="region of interest" description="Disordered" evidence="2">
    <location>
        <begin position="1475"/>
        <end position="1495"/>
    </location>
</feature>
<dbReference type="Pfam" id="PF15336">
    <property type="entry name" value="Auts2"/>
    <property type="match status" value="1"/>
</dbReference>
<feature type="compositionally biased region" description="Basic and acidic residues" evidence="2">
    <location>
        <begin position="1142"/>
        <end position="1207"/>
    </location>
</feature>
<evidence type="ECO:0000313" key="4">
    <source>
        <dbReference type="RefSeq" id="XP_022245698.1"/>
    </source>
</evidence>
<feature type="compositionally biased region" description="Basic and acidic residues" evidence="2">
    <location>
        <begin position="1249"/>
        <end position="1258"/>
    </location>
</feature>
<feature type="compositionally biased region" description="Polar residues" evidence="2">
    <location>
        <begin position="593"/>
        <end position="614"/>
    </location>
</feature>
<feature type="compositionally biased region" description="Basic and acidic residues" evidence="2">
    <location>
        <begin position="29"/>
        <end position="41"/>
    </location>
</feature>
<feature type="region of interest" description="Disordered" evidence="2">
    <location>
        <begin position="234"/>
        <end position="260"/>
    </location>
</feature>
<reference evidence="4" key="1">
    <citation type="submission" date="2025-08" db="UniProtKB">
        <authorList>
            <consortium name="RefSeq"/>
        </authorList>
    </citation>
    <scope>IDENTIFICATION</scope>
    <source>
        <tissue evidence="4">Muscle</tissue>
    </source>
</reference>
<feature type="compositionally biased region" description="Polar residues" evidence="2">
    <location>
        <begin position="249"/>
        <end position="260"/>
    </location>
</feature>